<evidence type="ECO:0000313" key="3">
    <source>
        <dbReference type="EMBL" id="KAL0065891.1"/>
    </source>
</evidence>
<dbReference type="Proteomes" id="UP001437256">
    <property type="component" value="Unassembled WGS sequence"/>
</dbReference>
<dbReference type="Pfam" id="PF24883">
    <property type="entry name" value="NPHP3_N"/>
    <property type="match status" value="1"/>
</dbReference>
<comment type="caution">
    <text evidence="3">The sequence shown here is derived from an EMBL/GenBank/DDBJ whole genome shotgun (WGS) entry which is preliminary data.</text>
</comment>
<keyword evidence="1" id="KW-0677">Repeat</keyword>
<accession>A0ABR2ZWD0</accession>
<dbReference type="InterPro" id="IPR056884">
    <property type="entry name" value="NPHP3-like_N"/>
</dbReference>
<dbReference type="EMBL" id="JBBXMP010000042">
    <property type="protein sequence ID" value="KAL0065891.1"/>
    <property type="molecule type" value="Genomic_DNA"/>
</dbReference>
<dbReference type="SUPFAM" id="SSF52540">
    <property type="entry name" value="P-loop containing nucleoside triphosphate hydrolases"/>
    <property type="match status" value="1"/>
</dbReference>
<evidence type="ECO:0000256" key="1">
    <source>
        <dbReference type="ARBA" id="ARBA00022737"/>
    </source>
</evidence>
<sequence>MRVSEPLKRLWGAIAGIGASHKAEHQFSRGSCLEGTREAVLAILRRWGFTEDQLLPICWVSGAAGVGKSSIALTIAKFYEEKGVLVASFFFFRSDPKRNNPSALISTIAHGLATTIPLIQDHIEERISRDPTILDATLEEQFQELVVKPALKWSRLERSIWDSPVGPQHCHP</sequence>
<feature type="domain" description="Nephrocystin 3-like N-terminal" evidence="2">
    <location>
        <begin position="56"/>
        <end position="149"/>
    </location>
</feature>
<organism evidence="3 4">
    <name type="scientific">Marasmius tenuissimus</name>
    <dbReference type="NCBI Taxonomy" id="585030"/>
    <lineage>
        <taxon>Eukaryota</taxon>
        <taxon>Fungi</taxon>
        <taxon>Dikarya</taxon>
        <taxon>Basidiomycota</taxon>
        <taxon>Agaricomycotina</taxon>
        <taxon>Agaricomycetes</taxon>
        <taxon>Agaricomycetidae</taxon>
        <taxon>Agaricales</taxon>
        <taxon>Marasmiineae</taxon>
        <taxon>Marasmiaceae</taxon>
        <taxon>Marasmius</taxon>
    </lineage>
</organism>
<reference evidence="3 4" key="1">
    <citation type="submission" date="2024-05" db="EMBL/GenBank/DDBJ databases">
        <title>A draft genome resource for the thread blight pathogen Marasmius tenuissimus strain MS-2.</title>
        <authorList>
            <person name="Yulfo-Soto G.E."/>
            <person name="Baruah I.K."/>
            <person name="Amoako-Attah I."/>
            <person name="Bukari Y."/>
            <person name="Meinhardt L.W."/>
            <person name="Bailey B.A."/>
            <person name="Cohen S.P."/>
        </authorList>
    </citation>
    <scope>NUCLEOTIDE SEQUENCE [LARGE SCALE GENOMIC DNA]</scope>
    <source>
        <strain evidence="3 4">MS-2</strain>
    </source>
</reference>
<gene>
    <name evidence="3" type="ORF">AAF712_007195</name>
</gene>
<proteinExistence type="predicted"/>
<name>A0ABR2ZWD0_9AGAR</name>
<protein>
    <recommendedName>
        <fullName evidence="2">Nephrocystin 3-like N-terminal domain-containing protein</fullName>
    </recommendedName>
</protein>
<keyword evidence="4" id="KW-1185">Reference proteome</keyword>
<evidence type="ECO:0000259" key="2">
    <source>
        <dbReference type="Pfam" id="PF24883"/>
    </source>
</evidence>
<dbReference type="InterPro" id="IPR027417">
    <property type="entry name" value="P-loop_NTPase"/>
</dbReference>
<evidence type="ECO:0000313" key="4">
    <source>
        <dbReference type="Proteomes" id="UP001437256"/>
    </source>
</evidence>